<evidence type="ECO:0000313" key="6">
    <source>
        <dbReference type="Proteomes" id="UP000019116"/>
    </source>
</evidence>
<dbReference type="Gramene" id="TraesCAD_scaffold_045097_01G000300.1">
    <property type="protein sequence ID" value="TraesCAD_scaffold_045097_01G000300.1"/>
    <property type="gene ID" value="TraesCAD_scaffold_045097_01G000300"/>
</dbReference>
<dbReference type="Gramene" id="TraesCS1D03G0127400.1">
    <property type="protein sequence ID" value="TraesCS1D03G0127400.1.CDS1"/>
    <property type="gene ID" value="TraesCS1D03G0127400"/>
</dbReference>
<dbReference type="Pfam" id="PF13041">
    <property type="entry name" value="PPR_2"/>
    <property type="match status" value="1"/>
</dbReference>
<dbReference type="InterPro" id="IPR011990">
    <property type="entry name" value="TPR-like_helical_dom_sf"/>
</dbReference>
<evidence type="ECO:0000256" key="1">
    <source>
        <dbReference type="ARBA" id="ARBA00007626"/>
    </source>
</evidence>
<reference evidence="5" key="2">
    <citation type="submission" date="2018-10" db="UniProtKB">
        <authorList>
            <consortium name="EnsemblPlants"/>
        </authorList>
    </citation>
    <scope>IDENTIFICATION</scope>
</reference>
<dbReference type="Gramene" id="TraesWEE_scaffold_029296_01G000400.1">
    <property type="protein sequence ID" value="TraesWEE_scaffold_029296_01G000400.1"/>
    <property type="gene ID" value="TraesWEE_scaffold_029296_01G000400"/>
</dbReference>
<dbReference type="PANTHER" id="PTHR46128">
    <property type="entry name" value="MITOCHONDRIAL GROUP I INTRON SPLICING FACTOR CCM1"/>
    <property type="match status" value="1"/>
</dbReference>
<evidence type="ECO:0008006" key="7">
    <source>
        <dbReference type="Google" id="ProtNLM"/>
    </source>
</evidence>
<dbReference type="Gramene" id="TraesCS1D02G058516.1">
    <property type="protein sequence ID" value="TraesCS1D02G058516.1.cds1"/>
    <property type="gene ID" value="TraesCS1D02G058516"/>
</dbReference>
<comment type="similarity">
    <text evidence="1">Belongs to the PPR family. P subfamily.</text>
</comment>
<keyword evidence="6" id="KW-1185">Reference proteome</keyword>
<keyword evidence="2" id="KW-0677">Repeat</keyword>
<dbReference type="SMR" id="A0A3B5ZNU1"/>
<protein>
    <recommendedName>
        <fullName evidence="7">Pentacotripeptide-repeat region of PRORP domain-containing protein</fullName>
    </recommendedName>
</protein>
<dbReference type="OrthoDB" id="775639at2759"/>
<dbReference type="PANTHER" id="PTHR46128:SF352">
    <property type="entry name" value="PENTACOTRIPEPTIDE-REPEAT REGION OF PRORP DOMAIN-CONTAINING PROTEIN"/>
    <property type="match status" value="1"/>
</dbReference>
<dbReference type="Gramene" id="TraesCLE_scaffold_030825_01G000500.1">
    <property type="protein sequence ID" value="TraesCLE_scaffold_030825_01G000500.1"/>
    <property type="gene ID" value="TraesCLE_scaffold_030825_01G000500"/>
</dbReference>
<feature type="repeat" description="PPR" evidence="4">
    <location>
        <begin position="86"/>
        <end position="120"/>
    </location>
</feature>
<dbReference type="PROSITE" id="PS51375">
    <property type="entry name" value="PPR"/>
    <property type="match status" value="3"/>
</dbReference>
<dbReference type="Pfam" id="PF12854">
    <property type="entry name" value="PPR_1"/>
    <property type="match status" value="2"/>
</dbReference>
<dbReference type="InterPro" id="IPR002885">
    <property type="entry name" value="PPR_rpt"/>
</dbReference>
<evidence type="ECO:0000313" key="5">
    <source>
        <dbReference type="EnsemblPlants" id="TraesCS1D02G058516.1.cds1"/>
    </source>
</evidence>
<keyword evidence="3" id="KW-0809">Transit peptide</keyword>
<accession>A0A3B5ZNU1</accession>
<proteinExistence type="inferred from homology"/>
<reference evidence="5" key="1">
    <citation type="submission" date="2018-08" db="EMBL/GenBank/DDBJ databases">
        <authorList>
            <person name="Rossello M."/>
        </authorList>
    </citation>
    <scope>NUCLEOTIDE SEQUENCE [LARGE SCALE GENOMIC DNA]</scope>
    <source>
        <strain evidence="5">cv. Chinese Spring</strain>
    </source>
</reference>
<dbReference type="AlphaFoldDB" id="A0A3B5ZNU1"/>
<evidence type="ECO:0000256" key="3">
    <source>
        <dbReference type="ARBA" id="ARBA00022946"/>
    </source>
</evidence>
<feature type="repeat" description="PPR" evidence="4">
    <location>
        <begin position="51"/>
        <end position="85"/>
    </location>
</feature>
<feature type="repeat" description="PPR" evidence="4">
    <location>
        <begin position="16"/>
        <end position="50"/>
    </location>
</feature>
<evidence type="ECO:0000256" key="2">
    <source>
        <dbReference type="ARBA" id="ARBA00022737"/>
    </source>
</evidence>
<dbReference type="InterPro" id="IPR050872">
    <property type="entry name" value="PPR_P_subfamily"/>
</dbReference>
<name>A0A3B5ZNU1_WHEAT</name>
<dbReference type="Gramene" id="TraesROB_scaffold_037727_01G000600.1">
    <property type="protein sequence ID" value="TraesROB_scaffold_037727_01G000600.1"/>
    <property type="gene ID" value="TraesROB_scaffold_037727_01G000600"/>
</dbReference>
<dbReference type="EnsemblPlants" id="TraesCS1D02G058516.1">
    <property type="protein sequence ID" value="TraesCS1D02G058516.1.cds1"/>
    <property type="gene ID" value="TraesCS1D02G058516"/>
</dbReference>
<dbReference type="STRING" id="4565.A0A3B5ZNU1"/>
<evidence type="ECO:0000256" key="4">
    <source>
        <dbReference type="PROSITE-ProRule" id="PRU00708"/>
    </source>
</evidence>
<dbReference type="NCBIfam" id="TIGR00756">
    <property type="entry name" value="PPR"/>
    <property type="match status" value="3"/>
</dbReference>
<dbReference type="Gramene" id="TraesRN1D0100129500.1">
    <property type="protein sequence ID" value="TraesRN1D0100129500.1"/>
    <property type="gene ID" value="TraesRN1D0100129500"/>
</dbReference>
<sequence length="151" mass="16916">MIDLFNSMKSNGIEATCHVFNILIGAYAKCGVMDEAMLTFTEMRRQGVSPDVFTYATVIVSLCRTSRLANAIDKFDEMIAMGVQPNRPVYQSLIQGYCIIGDAVKAKELVSEMMNKVIPRPDIAFFTSIINSLCKERRVMDAQVIFDLVIM</sequence>
<dbReference type="Proteomes" id="UP000019116">
    <property type="component" value="Chromosome 1D"/>
</dbReference>
<organism evidence="5">
    <name type="scientific">Triticum aestivum</name>
    <name type="common">Wheat</name>
    <dbReference type="NCBI Taxonomy" id="4565"/>
    <lineage>
        <taxon>Eukaryota</taxon>
        <taxon>Viridiplantae</taxon>
        <taxon>Streptophyta</taxon>
        <taxon>Embryophyta</taxon>
        <taxon>Tracheophyta</taxon>
        <taxon>Spermatophyta</taxon>
        <taxon>Magnoliopsida</taxon>
        <taxon>Liliopsida</taxon>
        <taxon>Poales</taxon>
        <taxon>Poaceae</taxon>
        <taxon>BOP clade</taxon>
        <taxon>Pooideae</taxon>
        <taxon>Triticodae</taxon>
        <taxon>Triticeae</taxon>
        <taxon>Triticinae</taxon>
        <taxon>Triticum</taxon>
    </lineage>
</organism>
<dbReference type="Gene3D" id="1.25.40.10">
    <property type="entry name" value="Tetratricopeptide repeat domain"/>
    <property type="match status" value="2"/>
</dbReference>